<dbReference type="InterPro" id="IPR007138">
    <property type="entry name" value="ABM_dom"/>
</dbReference>
<reference evidence="3 4" key="1">
    <citation type="submission" date="2020-09" db="EMBL/GenBank/DDBJ databases">
        <title>novel species in genus Nocardioides.</title>
        <authorList>
            <person name="Zhang G."/>
        </authorList>
    </citation>
    <scope>NUCLEOTIDE SEQUENCE [LARGE SCALE GENOMIC DNA]</scope>
    <source>
        <strain evidence="3 4">19197</strain>
    </source>
</reference>
<proteinExistence type="predicted"/>
<comment type="caution">
    <text evidence="3">The sequence shown here is derived from an EMBL/GenBank/DDBJ whole genome shotgun (WGS) entry which is preliminary data.</text>
</comment>
<gene>
    <name evidence="3" type="ORF">IEZ25_16175</name>
</gene>
<dbReference type="Pfam" id="PF03992">
    <property type="entry name" value="ABM"/>
    <property type="match status" value="1"/>
</dbReference>
<keyword evidence="3" id="KW-0503">Monooxygenase</keyword>
<name>A0ABR8MPY8_9ACTN</name>
<dbReference type="Gene3D" id="3.30.70.100">
    <property type="match status" value="1"/>
</dbReference>
<evidence type="ECO:0000259" key="2">
    <source>
        <dbReference type="Pfam" id="PF03992"/>
    </source>
</evidence>
<accession>A0ABR8MPY8</accession>
<dbReference type="SUPFAM" id="SSF54909">
    <property type="entry name" value="Dimeric alpha+beta barrel"/>
    <property type="match status" value="1"/>
</dbReference>
<sequence>MLVVTRLRTPSTPSGADPAAEAELREGLLRALAILEAKPGFVTGGVGRNVDDPALWVLTTRWENVGSYRRALGSYEGKMHIQPLMVHALDEPSAYEVVEEGTDLNEAIPRRRPEEGEGRARLDGSIG</sequence>
<keyword evidence="3" id="KW-0560">Oxidoreductase</keyword>
<evidence type="ECO:0000313" key="3">
    <source>
        <dbReference type="EMBL" id="MBD3916159.1"/>
    </source>
</evidence>
<protein>
    <submittedName>
        <fullName evidence="3">Antibiotic biosynthesis monooxygenase</fullName>
    </submittedName>
</protein>
<dbReference type="Proteomes" id="UP000649289">
    <property type="component" value="Unassembled WGS sequence"/>
</dbReference>
<feature type="region of interest" description="Disordered" evidence="1">
    <location>
        <begin position="106"/>
        <end position="127"/>
    </location>
</feature>
<feature type="domain" description="ABM" evidence="2">
    <location>
        <begin position="17"/>
        <end position="74"/>
    </location>
</feature>
<dbReference type="RefSeq" id="WP_191200471.1">
    <property type="nucleotide sequence ID" value="NZ_BAAAPA010000006.1"/>
</dbReference>
<dbReference type="EMBL" id="JACXYY010000006">
    <property type="protein sequence ID" value="MBD3916159.1"/>
    <property type="molecule type" value="Genomic_DNA"/>
</dbReference>
<organism evidence="3 4">
    <name type="scientific">Nocardioides hwasunensis</name>
    <dbReference type="NCBI Taxonomy" id="397258"/>
    <lineage>
        <taxon>Bacteria</taxon>
        <taxon>Bacillati</taxon>
        <taxon>Actinomycetota</taxon>
        <taxon>Actinomycetes</taxon>
        <taxon>Propionibacteriales</taxon>
        <taxon>Nocardioidaceae</taxon>
        <taxon>Nocardioides</taxon>
    </lineage>
</organism>
<evidence type="ECO:0000256" key="1">
    <source>
        <dbReference type="SAM" id="MobiDB-lite"/>
    </source>
</evidence>
<dbReference type="GO" id="GO:0004497">
    <property type="term" value="F:monooxygenase activity"/>
    <property type="evidence" value="ECO:0007669"/>
    <property type="project" value="UniProtKB-KW"/>
</dbReference>
<feature type="compositionally biased region" description="Basic and acidic residues" evidence="1">
    <location>
        <begin position="108"/>
        <end position="127"/>
    </location>
</feature>
<feature type="region of interest" description="Disordered" evidence="1">
    <location>
        <begin position="1"/>
        <end position="20"/>
    </location>
</feature>
<dbReference type="InterPro" id="IPR011008">
    <property type="entry name" value="Dimeric_a/b-barrel"/>
</dbReference>
<keyword evidence="4" id="KW-1185">Reference proteome</keyword>
<evidence type="ECO:0000313" key="4">
    <source>
        <dbReference type="Proteomes" id="UP000649289"/>
    </source>
</evidence>